<dbReference type="EMBL" id="CZDF01000174">
    <property type="protein sequence ID" value="CUR35404.1"/>
    <property type="molecule type" value="Genomic_DNA"/>
</dbReference>
<name>A0A1J1LU85_9CYAN</name>
<organism evidence="2 3">
    <name type="scientific">Planktothrix tepida PCC 9214</name>
    <dbReference type="NCBI Taxonomy" id="671072"/>
    <lineage>
        <taxon>Bacteria</taxon>
        <taxon>Bacillati</taxon>
        <taxon>Cyanobacteriota</taxon>
        <taxon>Cyanophyceae</taxon>
        <taxon>Oscillatoriophycideae</taxon>
        <taxon>Oscillatoriales</taxon>
        <taxon>Microcoleaceae</taxon>
        <taxon>Planktothrix</taxon>
    </lineage>
</organism>
<dbReference type="SUPFAM" id="SSF48452">
    <property type="entry name" value="TPR-like"/>
    <property type="match status" value="2"/>
</dbReference>
<evidence type="ECO:0000259" key="1">
    <source>
        <dbReference type="Pfam" id="PF12770"/>
    </source>
</evidence>
<dbReference type="PANTHER" id="PTHR10098:SF108">
    <property type="entry name" value="TETRATRICOPEPTIDE REPEAT PROTEIN 28"/>
    <property type="match status" value="1"/>
</dbReference>
<accession>A0A1J1LU85</accession>
<dbReference type="RefSeq" id="WP_072722383.1">
    <property type="nucleotide sequence ID" value="NZ_LN889815.1"/>
</dbReference>
<dbReference type="InterPro" id="IPR024983">
    <property type="entry name" value="CHAT_dom"/>
</dbReference>
<dbReference type="Gene3D" id="1.25.40.10">
    <property type="entry name" value="Tetratricopeptide repeat domain"/>
    <property type="match status" value="2"/>
</dbReference>
<dbReference type="InterPro" id="IPR011990">
    <property type="entry name" value="TPR-like_helical_dom_sf"/>
</dbReference>
<evidence type="ECO:0000313" key="2">
    <source>
        <dbReference type="EMBL" id="CUR35404.1"/>
    </source>
</evidence>
<dbReference type="STRING" id="671072.PL9214670030"/>
<feature type="domain" description="CHAT" evidence="1">
    <location>
        <begin position="959"/>
        <end position="1261"/>
    </location>
</feature>
<dbReference type="Proteomes" id="UP000184315">
    <property type="component" value="Unassembled WGS sequence"/>
</dbReference>
<proteinExistence type="predicted"/>
<gene>
    <name evidence="2" type="ORF">PL9214670030</name>
</gene>
<dbReference type="AlphaFoldDB" id="A0A1J1LU85"/>
<dbReference type="Pfam" id="PF12770">
    <property type="entry name" value="CHAT"/>
    <property type="match status" value="1"/>
</dbReference>
<keyword evidence="3" id="KW-1185">Reference proteome</keyword>
<protein>
    <recommendedName>
        <fullName evidence="1">CHAT domain-containing protein</fullName>
    </recommendedName>
</protein>
<dbReference type="OrthoDB" id="433986at2"/>
<reference evidence="3" key="1">
    <citation type="submission" date="2015-10" db="EMBL/GenBank/DDBJ databases">
        <authorList>
            <person name="Regsiter A."/>
            <person name="william w."/>
        </authorList>
    </citation>
    <scope>NUCLEOTIDE SEQUENCE [LARGE SCALE GENOMIC DNA]</scope>
</reference>
<sequence length="1261" mass="143754">MNNFISPNSFETNNFLHKLFEVVSDSNANPEVVYPFLEANLNKLDDTLPQVLLNWATATLPQLDLIGREKIANTINALSNLMRLFPQGDRSRRLEIALAGYKIVLGVYTFVNNPEIWAATEHNRGQIYLYRVQGKRIDNLEEAIRCFQYALSVYTKENFSEQWARIKTDLGLAYRDRIQGIPSENLQEAIQYFKSTLQIYTYENHPIQWAVVQNHLGLTYLNYTSGNQTENLQQAIECFRSALQVYTLERFPQQSTKIQANLNQASHQMQELANASQQQPNTDTSALSISESEAGRLEIYQQFIQEREERQKAYEKLIKSLVDFSSDVEKAFDAVVDVFFNIIIVRPDLFDKGLANQMERVADNLAKTGNQNAAKFLGSFASILPAGIDAAWFQAREQIINWIEFLAELGIKDYSRVSSKMIKSLFFAAMRNQSLAANFQEYFAFVNEVLDTTKQSQGETRILYPLLENNLDKLDENFSEVLRSFATAILPTSPEVMADGVKPELAQELAEVIGTFSSLILSFDKGDRASNIEIAITGCEVAANVFTREANFLEQRGATLFILGCAYYERFRGNKEDNLSMAIRYFSAASEAYNPENFPQQWVSTKNNLGVVYRELSIYEPTSKNLLQAIDCLLQALDIHNRQANPSEWAKMKINLGIVYGMRNQEGDLAAAINCFLDSLNIYKRSTFPQEHAITQALLGLAYQADGQLYNAKVAYGSAIETVESLRDEIVKGSGTDADKQKLAEQWNQFYQRMVAVCIQQHDYTQAIEYVERSKARNLVELMATRNLLPKGDIPEYVLHELKQLRQKIATVQRRINIASPDDLTGGISFDGNNQGFVATPSSRITERTQLENLQQKLDELINSQIKPRDPSFSLSQRVETISWKQMRKLLPNDHTAIIEFYVTDETIYTFIITSESSDLLVPEPLGNVKELFDFCFNKYFNAYSQQRDQWRTNLPMYLRQLAGILHIDDIISQIPNTCNQLILIPHRFLHILPLHALPLKNGYSLLDRFTLGVRYAPSCQILQLTQNQERDRFNQLFAIQNPTSDLDYADMEVKIIKQCFQNSTTLVKQKATKTAFYQAAEGKDLRLANCFHFSGHATFDFDDPLKSSLILADTKLALGEVFAMDLSQCRLVILSGCETGVTDFKNVSDEYISLPSGFLYAGSPSVVSSLWKVDDKPTAFLMIKFYQNYLQHQLDVAKSLRDAQIWLRNITSQELKEWSRSLDLTATQKVELEEWFEIINPLDFPFASPYYWASFCAIGQ</sequence>
<evidence type="ECO:0000313" key="3">
    <source>
        <dbReference type="Proteomes" id="UP000184315"/>
    </source>
</evidence>
<dbReference type="PANTHER" id="PTHR10098">
    <property type="entry name" value="RAPSYN-RELATED"/>
    <property type="match status" value="1"/>
</dbReference>